<dbReference type="PANTHER" id="PTHR43000">
    <property type="entry name" value="DTDP-D-GLUCOSE 4,6-DEHYDRATASE-RELATED"/>
    <property type="match status" value="1"/>
</dbReference>
<dbReference type="AlphaFoldDB" id="A0A2V4L991"/>
<name>A0A2V4L991_AQUAC</name>
<proteinExistence type="inferred from homology"/>
<accession>A0A2V4L991</accession>
<gene>
    <name evidence="4" type="ORF">DMO17_02315</name>
</gene>
<evidence type="ECO:0000313" key="5">
    <source>
        <dbReference type="Proteomes" id="UP000248146"/>
    </source>
</evidence>
<protein>
    <submittedName>
        <fullName evidence="4">UDP-glucose 4-epimerase</fullName>
    </submittedName>
</protein>
<dbReference type="EMBL" id="QJRX01000001">
    <property type="protein sequence ID" value="PYC29549.1"/>
    <property type="molecule type" value="Genomic_DNA"/>
</dbReference>
<evidence type="ECO:0000256" key="2">
    <source>
        <dbReference type="ARBA" id="ARBA00007637"/>
    </source>
</evidence>
<dbReference type="Proteomes" id="UP000248146">
    <property type="component" value="Unassembled WGS sequence"/>
</dbReference>
<dbReference type="SUPFAM" id="SSF51735">
    <property type="entry name" value="NAD(P)-binding Rossmann-fold domains"/>
    <property type="match status" value="1"/>
</dbReference>
<dbReference type="Gene3D" id="3.90.25.10">
    <property type="entry name" value="UDP-galactose 4-epimerase, domain 1"/>
    <property type="match status" value="1"/>
</dbReference>
<evidence type="ECO:0000313" key="4">
    <source>
        <dbReference type="EMBL" id="PYC29549.1"/>
    </source>
</evidence>
<dbReference type="Pfam" id="PF01370">
    <property type="entry name" value="Epimerase"/>
    <property type="match status" value="1"/>
</dbReference>
<sequence>MTIREGFAGKGVLVTGGAGFIGSHLVDRLLAEGAAHVVVIDNLFVGSEDNLAEALASGKATFYRDDAELSTSLEYIFANHAIDVVFNCATKALNYSFLNPANAFDTNVKVVLNLLELQRRGLFKTLCHFSTSEVYGSAVYEPMDEAHPRNPTTTYAAGKAAADLAVESYVRMFGVDAYIVRPFNNYGPRQNHKGMLAGVIPITAVRLLTGGTPEIHGEGTQSRDFIYVHDTVDAVVKLHDVLPSGETVNISTDNQTTINELIPRICAHYGYTGEILRKPARHSDVLSHNASNERVKGLIQYRLTPFEQGLAETLDWYTHLIGKRA</sequence>
<dbReference type="InterPro" id="IPR001509">
    <property type="entry name" value="Epimerase_deHydtase"/>
</dbReference>
<dbReference type="OrthoDB" id="5295702at2"/>
<reference evidence="4 5" key="1">
    <citation type="submission" date="2018-06" db="EMBL/GenBank/DDBJ databases">
        <title>Pseudomonas diversity within urban Lake Michigan freshwaters.</title>
        <authorList>
            <person name="Batrich M."/>
            <person name="Hatzopoulos T."/>
            <person name="Putonti C."/>
        </authorList>
    </citation>
    <scope>NUCLEOTIDE SEQUENCE [LARGE SCALE GENOMIC DNA]</scope>
    <source>
        <strain evidence="4 5">MB-090714</strain>
    </source>
</reference>
<comment type="caution">
    <text evidence="4">The sequence shown here is derived from an EMBL/GenBank/DDBJ whole genome shotgun (WGS) entry which is preliminary data.</text>
</comment>
<organism evidence="4 5">
    <name type="scientific">Aquipseudomonas alcaligenes</name>
    <name type="common">Pseudomonas alcaligenes</name>
    <dbReference type="NCBI Taxonomy" id="43263"/>
    <lineage>
        <taxon>Bacteria</taxon>
        <taxon>Pseudomonadati</taxon>
        <taxon>Pseudomonadota</taxon>
        <taxon>Gammaproteobacteria</taxon>
        <taxon>Pseudomonadales</taxon>
        <taxon>Pseudomonadaceae</taxon>
        <taxon>Aquipseudomonas</taxon>
    </lineage>
</organism>
<comment type="pathway">
    <text evidence="1">Bacterial outer membrane biogenesis; LPS O-antigen biosynthesis.</text>
</comment>
<dbReference type="Gene3D" id="3.40.50.720">
    <property type="entry name" value="NAD(P)-binding Rossmann-like Domain"/>
    <property type="match status" value="1"/>
</dbReference>
<comment type="similarity">
    <text evidence="2">Belongs to the NAD(P)-dependent epimerase/dehydratase family.</text>
</comment>
<dbReference type="RefSeq" id="WP_110680690.1">
    <property type="nucleotide sequence ID" value="NZ_QJRX01000001.1"/>
</dbReference>
<dbReference type="InterPro" id="IPR036291">
    <property type="entry name" value="NAD(P)-bd_dom_sf"/>
</dbReference>
<evidence type="ECO:0000259" key="3">
    <source>
        <dbReference type="Pfam" id="PF01370"/>
    </source>
</evidence>
<feature type="domain" description="NAD-dependent epimerase/dehydratase" evidence="3">
    <location>
        <begin position="12"/>
        <end position="250"/>
    </location>
</feature>
<evidence type="ECO:0000256" key="1">
    <source>
        <dbReference type="ARBA" id="ARBA00005125"/>
    </source>
</evidence>